<dbReference type="InterPro" id="IPR036236">
    <property type="entry name" value="Znf_C2H2_sf"/>
</dbReference>
<dbReference type="PANTHER" id="PTHR24388">
    <property type="entry name" value="ZINC FINGER PROTEIN"/>
    <property type="match status" value="1"/>
</dbReference>
<dbReference type="PROSITE" id="PS50157">
    <property type="entry name" value="ZINC_FINGER_C2H2_2"/>
    <property type="match status" value="4"/>
</dbReference>
<evidence type="ECO:0000256" key="3">
    <source>
        <dbReference type="ARBA" id="ARBA00022771"/>
    </source>
</evidence>
<evidence type="ECO:0000313" key="10">
    <source>
        <dbReference type="Proteomes" id="UP001432027"/>
    </source>
</evidence>
<feature type="domain" description="C2H2-type" evidence="8">
    <location>
        <begin position="438"/>
        <end position="465"/>
    </location>
</feature>
<feature type="non-terminal residue" evidence="9">
    <location>
        <position position="1"/>
    </location>
</feature>
<dbReference type="AlphaFoldDB" id="A0AAV5T546"/>
<feature type="domain" description="C2H2-type" evidence="8">
    <location>
        <begin position="352"/>
        <end position="380"/>
    </location>
</feature>
<dbReference type="PANTHER" id="PTHR24388:SF104">
    <property type="entry name" value="AT-RICH BINDING PROTEIN-RELATED"/>
    <property type="match status" value="1"/>
</dbReference>
<dbReference type="InterPro" id="IPR050527">
    <property type="entry name" value="Snail/Krueppel_Znf"/>
</dbReference>
<evidence type="ECO:0000256" key="5">
    <source>
        <dbReference type="ARBA" id="ARBA00023242"/>
    </source>
</evidence>
<keyword evidence="5" id="KW-0539">Nucleus</keyword>
<dbReference type="GO" id="GO:0000978">
    <property type="term" value="F:RNA polymerase II cis-regulatory region sequence-specific DNA binding"/>
    <property type="evidence" value="ECO:0007669"/>
    <property type="project" value="TreeGrafter"/>
</dbReference>
<keyword evidence="10" id="KW-1185">Reference proteome</keyword>
<protein>
    <recommendedName>
        <fullName evidence="8">C2H2-type domain-containing protein</fullName>
    </recommendedName>
</protein>
<feature type="domain" description="C2H2-type" evidence="8">
    <location>
        <begin position="410"/>
        <end position="433"/>
    </location>
</feature>
<organism evidence="9 10">
    <name type="scientific">Pristionchus entomophagus</name>
    <dbReference type="NCBI Taxonomy" id="358040"/>
    <lineage>
        <taxon>Eukaryota</taxon>
        <taxon>Metazoa</taxon>
        <taxon>Ecdysozoa</taxon>
        <taxon>Nematoda</taxon>
        <taxon>Chromadorea</taxon>
        <taxon>Rhabditida</taxon>
        <taxon>Rhabditina</taxon>
        <taxon>Diplogasteromorpha</taxon>
        <taxon>Diplogasteroidea</taxon>
        <taxon>Neodiplogasteridae</taxon>
        <taxon>Pristionchus</taxon>
    </lineage>
</organism>
<dbReference type="Pfam" id="PF00096">
    <property type="entry name" value="zf-C2H2"/>
    <property type="match status" value="2"/>
</dbReference>
<evidence type="ECO:0000313" key="9">
    <source>
        <dbReference type="EMBL" id="GMS90646.1"/>
    </source>
</evidence>
<dbReference type="SUPFAM" id="SSF57667">
    <property type="entry name" value="beta-beta-alpha zinc fingers"/>
    <property type="match status" value="2"/>
</dbReference>
<dbReference type="SMART" id="SM00355">
    <property type="entry name" value="ZnF_C2H2"/>
    <property type="match status" value="6"/>
</dbReference>
<comment type="caution">
    <text evidence="9">The sequence shown here is derived from an EMBL/GenBank/DDBJ whole genome shotgun (WGS) entry which is preliminary data.</text>
</comment>
<dbReference type="EMBL" id="BTSX01000003">
    <property type="protein sequence ID" value="GMS90646.1"/>
    <property type="molecule type" value="Genomic_DNA"/>
</dbReference>
<evidence type="ECO:0000256" key="7">
    <source>
        <dbReference type="SAM" id="MobiDB-lite"/>
    </source>
</evidence>
<dbReference type="PROSITE" id="PS00028">
    <property type="entry name" value="ZINC_FINGER_C2H2_1"/>
    <property type="match status" value="4"/>
</dbReference>
<evidence type="ECO:0000256" key="4">
    <source>
        <dbReference type="ARBA" id="ARBA00022833"/>
    </source>
</evidence>
<evidence type="ECO:0000256" key="6">
    <source>
        <dbReference type="PROSITE-ProRule" id="PRU00042"/>
    </source>
</evidence>
<keyword evidence="4" id="KW-0862">Zinc</keyword>
<dbReference type="GO" id="GO:0008270">
    <property type="term" value="F:zinc ion binding"/>
    <property type="evidence" value="ECO:0007669"/>
    <property type="project" value="UniProtKB-KW"/>
</dbReference>
<dbReference type="Proteomes" id="UP001432027">
    <property type="component" value="Unassembled WGS sequence"/>
</dbReference>
<keyword evidence="3 6" id="KW-0863">Zinc-finger</keyword>
<feature type="domain" description="C2H2-type" evidence="8">
    <location>
        <begin position="381"/>
        <end position="409"/>
    </location>
</feature>
<keyword evidence="1" id="KW-0479">Metal-binding</keyword>
<sequence>GTEMLPSPTSITARLDRMKELRNKTSISLPHDDRLGASWVEGIDLMIELAQKGPAHQRVKLALEYFNHERTANKGNDKLNPKKLREAGHDFCEALELFVAAVIDWTNVKTEIAENNIDDNEETLVDTRNPMNEEYTEVKEEPEEISGEEKSCDEQELLDIKEEDEIQFDSMLANPTKMDAEDDFQYDAIPSNFDVPATSDMNTDDSSILAKKYTSAAAAQTPLSSAVASTSTATATLHSGEREPAQSSSQNVSDPLRFYCPHCRAPYCNKLTLRTHIMICPKAPRPDSAASAAAKMQSRRPKIRLIPAAQTADAAAAANPRQPPNFQCSQCSVRKSTRAGLEMHMKTWHKFLKCQDCAMIFECPLKFKRHQTKAHGGIRHHKCEHCDGVFTHVSNLKQHVRDVHNTIRHHKCEQCDVVFAQSSNLKQHIRDVHLSCPFSCNPCNLQFFYNSELIKHKKEKHHASY</sequence>
<gene>
    <name evidence="9" type="ORF">PENTCL1PPCAC_12821</name>
</gene>
<accession>A0AAV5T546</accession>
<evidence type="ECO:0000259" key="8">
    <source>
        <dbReference type="PROSITE" id="PS50157"/>
    </source>
</evidence>
<proteinExistence type="predicted"/>
<evidence type="ECO:0000256" key="1">
    <source>
        <dbReference type="ARBA" id="ARBA00022723"/>
    </source>
</evidence>
<keyword evidence="2" id="KW-0677">Repeat</keyword>
<dbReference type="GO" id="GO:0000981">
    <property type="term" value="F:DNA-binding transcription factor activity, RNA polymerase II-specific"/>
    <property type="evidence" value="ECO:0007669"/>
    <property type="project" value="TreeGrafter"/>
</dbReference>
<dbReference type="InterPro" id="IPR013087">
    <property type="entry name" value="Znf_C2H2_type"/>
</dbReference>
<evidence type="ECO:0000256" key="2">
    <source>
        <dbReference type="ARBA" id="ARBA00022737"/>
    </source>
</evidence>
<feature type="region of interest" description="Disordered" evidence="7">
    <location>
        <begin position="134"/>
        <end position="154"/>
    </location>
</feature>
<dbReference type="Gene3D" id="3.30.160.60">
    <property type="entry name" value="Classic Zinc Finger"/>
    <property type="match status" value="3"/>
</dbReference>
<name>A0AAV5T546_9BILA</name>
<reference evidence="9" key="1">
    <citation type="submission" date="2023-10" db="EMBL/GenBank/DDBJ databases">
        <title>Genome assembly of Pristionchus species.</title>
        <authorList>
            <person name="Yoshida K."/>
            <person name="Sommer R.J."/>
        </authorList>
    </citation>
    <scope>NUCLEOTIDE SEQUENCE</scope>
    <source>
        <strain evidence="9">RS0144</strain>
    </source>
</reference>